<proteinExistence type="predicted"/>
<sequence length="183" mass="20805">MEQVPEILEHCENVQNIYLLPDTYEIFLVLPTGNNLQHLYCDLVYILNKLTGPIFARLTHLELFSDIPDENTASAIVALPSLSHLALDRVRNRGRLEAIFKILLASTRFRAILFLSSVSASTMAQHGLEEDPRVVVVPDFDYLEDWARGALFGDDFWARADALIAKRLSGEVPRTNFWLDSLY</sequence>
<dbReference type="EMBL" id="DF847781">
    <property type="protein sequence ID" value="GAT52443.1"/>
    <property type="molecule type" value="Genomic_DNA"/>
</dbReference>
<evidence type="ECO:0000313" key="1">
    <source>
        <dbReference type="EMBL" id="GAT52443.1"/>
    </source>
</evidence>
<dbReference type="Proteomes" id="UP000815677">
    <property type="component" value="Unassembled WGS sequence"/>
</dbReference>
<gene>
    <name evidence="1" type="ORF">MCHLO_09492</name>
</gene>
<accession>A0ABQ0LMV5</accession>
<protein>
    <submittedName>
        <fullName evidence="1">Uncharacterized protein</fullName>
    </submittedName>
</protein>
<keyword evidence="2" id="KW-1185">Reference proteome</keyword>
<name>A0ABQ0LMV5_MYCCL</name>
<evidence type="ECO:0000313" key="2">
    <source>
        <dbReference type="Proteomes" id="UP000815677"/>
    </source>
</evidence>
<reference evidence="1" key="1">
    <citation type="submission" date="2014-09" db="EMBL/GenBank/DDBJ databases">
        <title>Genome sequence of the luminous mushroom Mycena chlorophos for searching fungal bioluminescence genes.</title>
        <authorList>
            <person name="Tanaka Y."/>
            <person name="Kasuga D."/>
            <person name="Oba Y."/>
            <person name="Hase S."/>
            <person name="Sato K."/>
            <person name="Oba Y."/>
            <person name="Sakakibara Y."/>
        </authorList>
    </citation>
    <scope>NUCLEOTIDE SEQUENCE</scope>
</reference>
<organism evidence="1 2">
    <name type="scientific">Mycena chlorophos</name>
    <name type="common">Agaric fungus</name>
    <name type="synonym">Agaricus chlorophos</name>
    <dbReference type="NCBI Taxonomy" id="658473"/>
    <lineage>
        <taxon>Eukaryota</taxon>
        <taxon>Fungi</taxon>
        <taxon>Dikarya</taxon>
        <taxon>Basidiomycota</taxon>
        <taxon>Agaricomycotina</taxon>
        <taxon>Agaricomycetes</taxon>
        <taxon>Agaricomycetidae</taxon>
        <taxon>Agaricales</taxon>
        <taxon>Marasmiineae</taxon>
        <taxon>Mycenaceae</taxon>
        <taxon>Mycena</taxon>
    </lineage>
</organism>